<dbReference type="InterPro" id="IPR007391">
    <property type="entry name" value="Vancomycin_resist_VanW"/>
</dbReference>
<sequence length="276" mass="32759">MKPKKRSWLHLQLGMLYFRMRRRLQWTFSRVRYTSEQVQTPWEKTPYRHVAFTHRTLLLRKLRHVDMWLQHNKVHNLTLAIPRLNGLVLRPGDTMSYWKLIGNPTKAKGYLPGMVLHEGGFRAETGGGLCQLSNLIYWMTLHTPLTVTERYRHQYDVFPDSNRTQPFGSGATCAYNYVDLQIRNDTERTYVLHLFLTETHLVGEWRTEEPQTERYEVFEREHAFRQEAWGGYTRHNQIWRRVLGEDGEERRQEFVTENHAIMMYAPLLPEAAAGGN</sequence>
<dbReference type="PANTHER" id="PTHR35788">
    <property type="entry name" value="EXPORTED PROTEIN-RELATED"/>
    <property type="match status" value="1"/>
</dbReference>
<accession>A0A074LPJ6</accession>
<dbReference type="Proteomes" id="UP000027931">
    <property type="component" value="Unassembled WGS sequence"/>
</dbReference>
<dbReference type="EMBL" id="JMIR01000015">
    <property type="protein sequence ID" value="KEO83004.1"/>
    <property type="molecule type" value="Genomic_DNA"/>
</dbReference>
<reference evidence="1 2" key="1">
    <citation type="journal article" date="2013" name="Int. J. Syst. Evol. Microbiol.">
        <title>Tumebacillus flagellatus sp. nov., an alpha-amylase/pullulanase-producing bacterium isolated from cassava wastewater.</title>
        <authorList>
            <person name="Wang Q."/>
            <person name="Xie N."/>
            <person name="Qin Y."/>
            <person name="Shen N."/>
            <person name="Zhu J."/>
            <person name="Mi H."/>
            <person name="Huang R."/>
        </authorList>
    </citation>
    <scope>NUCLEOTIDE SEQUENCE [LARGE SCALE GENOMIC DNA]</scope>
    <source>
        <strain evidence="1 2">GST4</strain>
    </source>
</reference>
<dbReference type="eggNOG" id="COG2720">
    <property type="taxonomic scope" value="Bacteria"/>
</dbReference>
<comment type="caution">
    <text evidence="1">The sequence shown here is derived from an EMBL/GenBank/DDBJ whole genome shotgun (WGS) entry which is preliminary data.</text>
</comment>
<dbReference type="STRING" id="1157490.EL26_11990"/>
<organism evidence="1 2">
    <name type="scientific">Tumebacillus flagellatus</name>
    <dbReference type="NCBI Taxonomy" id="1157490"/>
    <lineage>
        <taxon>Bacteria</taxon>
        <taxon>Bacillati</taxon>
        <taxon>Bacillota</taxon>
        <taxon>Bacilli</taxon>
        <taxon>Bacillales</taxon>
        <taxon>Alicyclobacillaceae</taxon>
        <taxon>Tumebacillus</taxon>
    </lineage>
</organism>
<evidence type="ECO:0000313" key="2">
    <source>
        <dbReference type="Proteomes" id="UP000027931"/>
    </source>
</evidence>
<evidence type="ECO:0000313" key="1">
    <source>
        <dbReference type="EMBL" id="KEO83004.1"/>
    </source>
</evidence>
<proteinExistence type="predicted"/>
<dbReference type="OrthoDB" id="9813301at2"/>
<name>A0A074LPJ6_9BACL</name>
<dbReference type="RefSeq" id="WP_038088489.1">
    <property type="nucleotide sequence ID" value="NZ_JMIR01000015.1"/>
</dbReference>
<keyword evidence="2" id="KW-1185">Reference proteome</keyword>
<dbReference type="InterPro" id="IPR052913">
    <property type="entry name" value="Glycopeptide_resist_protein"/>
</dbReference>
<dbReference type="PANTHER" id="PTHR35788:SF1">
    <property type="entry name" value="EXPORTED PROTEIN"/>
    <property type="match status" value="1"/>
</dbReference>
<gene>
    <name evidence="1" type="ORF">EL26_11990</name>
</gene>
<dbReference type="Pfam" id="PF04294">
    <property type="entry name" value="VanW"/>
    <property type="match status" value="1"/>
</dbReference>
<dbReference type="AlphaFoldDB" id="A0A074LPJ6"/>
<protein>
    <submittedName>
        <fullName evidence="1">Vancomycin resistance protein</fullName>
    </submittedName>
</protein>